<dbReference type="GO" id="GO:0004674">
    <property type="term" value="F:protein serine/threonine kinase activity"/>
    <property type="evidence" value="ECO:0007669"/>
    <property type="project" value="TreeGrafter"/>
</dbReference>
<gene>
    <name evidence="2" type="ORF">RirG_106350</name>
</gene>
<comment type="caution">
    <text evidence="2">The sequence shown here is derived from an EMBL/GenBank/DDBJ whole genome shotgun (WGS) entry which is preliminary data.</text>
</comment>
<sequence>MDETPKNLWENTDLSKYLFHVTIPTIDSTIESENVDERVVYIGDLEKRKQAYGICGECKEPGTGNKWCQPCNAKRFKDNFKNWTSENKDIDEFIQQSQLNAVHYNKYLEWIPFEKFQNITYIAEGGFGKIYSAEWPEGHIEFWDIINQKWYRNNFGEYALKSLNNNSSDVCSDFLNEIKSHLQIHLVDIVQCFGITQDPNNKEYMMVIEYCDDGNLRNYLNRSKNYINYNLKIYQLQQIARGLLDIHNAEKVHKDFHSGNILISKRFSYISDLGMCQPTNIKQTVKEEGIYGVLPYMAPEVLRGQQYTKAADIYSFGIIMNEFLSEEIPFNDIPHDEFLAIKICKGLRPTISKDIPKLLADLIIKCWDPEIKNRPITKELYQLLTRWDGEKYNSETEIYFQIEECDKIRKEKFKNRSSEDKPKSFKIHPQAIYTSRLLNFKNLSKPVNSLDLSSFQFSSDTSYTTQSTSANPISECLDVQLSELELNEICQDNEYNIE</sequence>
<dbReference type="InterPro" id="IPR001245">
    <property type="entry name" value="Ser-Thr/Tyr_kinase_cat_dom"/>
</dbReference>
<name>A0A015MNC1_RHIIW</name>
<keyword evidence="3" id="KW-1185">Reference proteome</keyword>
<proteinExistence type="predicted"/>
<dbReference type="GO" id="GO:0005524">
    <property type="term" value="F:ATP binding"/>
    <property type="evidence" value="ECO:0007669"/>
    <property type="project" value="InterPro"/>
</dbReference>
<evidence type="ECO:0000313" key="3">
    <source>
        <dbReference type="Proteomes" id="UP000022910"/>
    </source>
</evidence>
<dbReference type="PANTHER" id="PTHR44329">
    <property type="entry name" value="SERINE/THREONINE-PROTEIN KINASE TNNI3K-RELATED"/>
    <property type="match status" value="1"/>
</dbReference>
<feature type="domain" description="Protein kinase" evidence="1">
    <location>
        <begin position="116"/>
        <end position="400"/>
    </location>
</feature>
<dbReference type="SMR" id="A0A015MNC1"/>
<dbReference type="Gene3D" id="1.10.510.10">
    <property type="entry name" value="Transferase(Phosphotransferase) domain 1"/>
    <property type="match status" value="1"/>
</dbReference>
<dbReference type="SUPFAM" id="SSF56112">
    <property type="entry name" value="Protein kinase-like (PK-like)"/>
    <property type="match status" value="1"/>
</dbReference>
<dbReference type="PROSITE" id="PS50011">
    <property type="entry name" value="PROTEIN_KINASE_DOM"/>
    <property type="match status" value="1"/>
</dbReference>
<dbReference type="AlphaFoldDB" id="A0A015MNC1"/>
<evidence type="ECO:0000313" key="2">
    <source>
        <dbReference type="EMBL" id="EXX68308.1"/>
    </source>
</evidence>
<dbReference type="Pfam" id="PF07714">
    <property type="entry name" value="PK_Tyr_Ser-Thr"/>
    <property type="match status" value="1"/>
</dbReference>
<dbReference type="HOGENOM" id="CLU_000288_7_34_1"/>
<organism evidence="2 3">
    <name type="scientific">Rhizophagus irregularis (strain DAOM 197198w)</name>
    <name type="common">Glomus intraradices</name>
    <dbReference type="NCBI Taxonomy" id="1432141"/>
    <lineage>
        <taxon>Eukaryota</taxon>
        <taxon>Fungi</taxon>
        <taxon>Fungi incertae sedis</taxon>
        <taxon>Mucoromycota</taxon>
        <taxon>Glomeromycotina</taxon>
        <taxon>Glomeromycetes</taxon>
        <taxon>Glomerales</taxon>
        <taxon>Glomeraceae</taxon>
        <taxon>Rhizophagus</taxon>
    </lineage>
</organism>
<dbReference type="InterPro" id="IPR000719">
    <property type="entry name" value="Prot_kinase_dom"/>
</dbReference>
<reference evidence="2 3" key="1">
    <citation type="submission" date="2014-02" db="EMBL/GenBank/DDBJ databases">
        <title>Single nucleus genome sequencing reveals high similarity among nuclei of an endomycorrhizal fungus.</title>
        <authorList>
            <person name="Lin K."/>
            <person name="Geurts R."/>
            <person name="Zhang Z."/>
            <person name="Limpens E."/>
            <person name="Saunders D.G."/>
            <person name="Mu D."/>
            <person name="Pang E."/>
            <person name="Cao H."/>
            <person name="Cha H."/>
            <person name="Lin T."/>
            <person name="Zhou Q."/>
            <person name="Shang Y."/>
            <person name="Li Y."/>
            <person name="Ivanov S."/>
            <person name="Sharma T."/>
            <person name="Velzen R.V."/>
            <person name="Ruijter N.D."/>
            <person name="Aanen D.K."/>
            <person name="Win J."/>
            <person name="Kamoun S."/>
            <person name="Bisseling T."/>
            <person name="Huang S."/>
        </authorList>
    </citation>
    <scope>NUCLEOTIDE SEQUENCE [LARGE SCALE GENOMIC DNA]</scope>
    <source>
        <strain evidence="3">DAOM197198w</strain>
    </source>
</reference>
<accession>A0A015MNC1</accession>
<protein>
    <submittedName>
        <fullName evidence="2">Tpk1p</fullName>
    </submittedName>
</protein>
<dbReference type="EMBL" id="JEMT01017354">
    <property type="protein sequence ID" value="EXX68308.1"/>
    <property type="molecule type" value="Genomic_DNA"/>
</dbReference>
<dbReference type="Proteomes" id="UP000022910">
    <property type="component" value="Unassembled WGS sequence"/>
</dbReference>
<dbReference type="InterPro" id="IPR011009">
    <property type="entry name" value="Kinase-like_dom_sf"/>
</dbReference>
<evidence type="ECO:0000259" key="1">
    <source>
        <dbReference type="PROSITE" id="PS50011"/>
    </source>
</evidence>
<dbReference type="InterPro" id="IPR051681">
    <property type="entry name" value="Ser/Thr_Kinases-Pseudokinases"/>
</dbReference>